<reference evidence="6" key="1">
    <citation type="submission" date="2018-05" db="EMBL/GenBank/DDBJ databases">
        <title>Genome Sequencing of selected type strains of the family Eggerthellaceae.</title>
        <authorList>
            <person name="Danylec N."/>
            <person name="Stoll D.A."/>
            <person name="Doetsch A."/>
            <person name="Huch M."/>
        </authorList>
    </citation>
    <scope>NUCLEOTIDE SEQUENCE [LARGE SCALE GENOMIC DNA]</scope>
    <source>
        <strain evidence="6">DSM 24851</strain>
    </source>
</reference>
<organism evidence="5 6">
    <name type="scientific">Slackia equolifaciens</name>
    <dbReference type="NCBI Taxonomy" id="498718"/>
    <lineage>
        <taxon>Bacteria</taxon>
        <taxon>Bacillati</taxon>
        <taxon>Actinomycetota</taxon>
        <taxon>Coriobacteriia</taxon>
        <taxon>Eggerthellales</taxon>
        <taxon>Eggerthellaceae</taxon>
        <taxon>Slackia</taxon>
    </lineage>
</organism>
<dbReference type="Pfam" id="PF01078">
    <property type="entry name" value="Mg_chelatase"/>
    <property type="match status" value="1"/>
</dbReference>
<evidence type="ECO:0000313" key="6">
    <source>
        <dbReference type="Proteomes" id="UP000269591"/>
    </source>
</evidence>
<dbReference type="NCBIfam" id="TIGR00368">
    <property type="entry name" value="YifB family Mg chelatase-like AAA ATPase"/>
    <property type="match status" value="1"/>
</dbReference>
<dbReference type="InterPro" id="IPR004482">
    <property type="entry name" value="Mg_chelat-rel"/>
</dbReference>
<proteinExistence type="inferred from homology"/>
<dbReference type="PROSITE" id="PS50051">
    <property type="entry name" value="MCM_2"/>
    <property type="match status" value="1"/>
</dbReference>
<dbReference type="RefSeq" id="WP_123208523.1">
    <property type="nucleotide sequence ID" value="NZ_JBHTHO010000003.1"/>
</dbReference>
<dbReference type="GO" id="GO:0003677">
    <property type="term" value="F:DNA binding"/>
    <property type="evidence" value="ECO:0007669"/>
    <property type="project" value="InterPro"/>
</dbReference>
<evidence type="ECO:0000256" key="3">
    <source>
        <dbReference type="ARBA" id="ARBA00022840"/>
    </source>
</evidence>
<comment type="similarity">
    <text evidence="1">Belongs to the Mg-chelatase subunits D/I family. ComM subfamily.</text>
</comment>
<comment type="caution">
    <text evidence="5">The sequence shown here is derived from an EMBL/GenBank/DDBJ whole genome shotgun (WGS) entry which is preliminary data.</text>
</comment>
<dbReference type="InterPro" id="IPR003593">
    <property type="entry name" value="AAA+_ATPase"/>
</dbReference>
<dbReference type="SMART" id="SM00382">
    <property type="entry name" value="AAA"/>
    <property type="match status" value="1"/>
</dbReference>
<dbReference type="InterPro" id="IPR001208">
    <property type="entry name" value="MCM_dom"/>
</dbReference>
<dbReference type="InterPro" id="IPR045006">
    <property type="entry name" value="CHLI-like"/>
</dbReference>
<name>A0A3N0B0Z2_9ACTN</name>
<dbReference type="InterPro" id="IPR025158">
    <property type="entry name" value="Mg_chelat-rel_C"/>
</dbReference>
<dbReference type="InterPro" id="IPR014721">
    <property type="entry name" value="Ribsml_uS5_D2-typ_fold_subgr"/>
</dbReference>
<keyword evidence="6" id="KW-1185">Reference proteome</keyword>
<sequence>MQGRCILRSAALVGVRAVPVDVEVSVSNGLPGMSIVGMPDAAVRESQERVRAAIRACGFTMPADKVVVNLAPSSLRKTGSGFDLPIAAALLGATGQADAEKLARYLMVGELSLEGRVRAVRGTLPYAECARKEGLDLVVAADAADGAYLEGVDQLCVNALGQLRAMNLARLRIAEGERKGAGIDFASVRGHDMAKRALQVAAAGEHGVLLMGPPGSGKTMLARALPSILPPLDDDERIEAAMVHSTVGEPVESILSGVRPFRKVHHSATTAGLVGGGNPVRPGEISLAHHGVLFLDELPEFSSSTLQALRQPMEQGRILITRADGSVELPAKFMLVAAANPCPCGYYGDPSRECTCSATQVQRYQARIGGPLLDRIDIHVDVWRTDPSDIIRDAAPQTSSRELFEGVRSAREFASWRRDVLGDSERDDAEALLACCRMSASTGRLFEALARDALLSGRGITRVLSLARTIADMAQCKEVHEEHVLEAMGLRLRR</sequence>
<dbReference type="Proteomes" id="UP000269591">
    <property type="component" value="Unassembled WGS sequence"/>
</dbReference>
<dbReference type="Pfam" id="PF13541">
    <property type="entry name" value="ChlI"/>
    <property type="match status" value="1"/>
</dbReference>
<dbReference type="PRINTS" id="PR01657">
    <property type="entry name" value="MCMFAMILY"/>
</dbReference>
<dbReference type="Gene3D" id="3.40.50.300">
    <property type="entry name" value="P-loop containing nucleotide triphosphate hydrolases"/>
    <property type="match status" value="1"/>
</dbReference>
<dbReference type="SUPFAM" id="SSF54211">
    <property type="entry name" value="Ribosomal protein S5 domain 2-like"/>
    <property type="match status" value="1"/>
</dbReference>
<gene>
    <name evidence="5" type="ORF">DMP06_04325</name>
</gene>
<dbReference type="InterPro" id="IPR027417">
    <property type="entry name" value="P-loop_NTPase"/>
</dbReference>
<evidence type="ECO:0000256" key="2">
    <source>
        <dbReference type="ARBA" id="ARBA00022741"/>
    </source>
</evidence>
<dbReference type="GO" id="GO:0005524">
    <property type="term" value="F:ATP binding"/>
    <property type="evidence" value="ECO:0007669"/>
    <property type="project" value="UniProtKB-KW"/>
</dbReference>
<dbReference type="Gene3D" id="3.30.230.10">
    <property type="match status" value="1"/>
</dbReference>
<evidence type="ECO:0000313" key="5">
    <source>
        <dbReference type="EMBL" id="RNL40598.1"/>
    </source>
</evidence>
<dbReference type="EMBL" id="QIBX01000005">
    <property type="protein sequence ID" value="RNL40598.1"/>
    <property type="molecule type" value="Genomic_DNA"/>
</dbReference>
<dbReference type="InterPro" id="IPR020568">
    <property type="entry name" value="Ribosomal_Su5_D2-typ_SF"/>
</dbReference>
<keyword evidence="2" id="KW-0547">Nucleotide-binding</keyword>
<evidence type="ECO:0000259" key="4">
    <source>
        <dbReference type="PROSITE" id="PS50051"/>
    </source>
</evidence>
<accession>A0A3N0B0Z2</accession>
<dbReference type="PANTHER" id="PTHR32039">
    <property type="entry name" value="MAGNESIUM-CHELATASE SUBUNIT CHLI"/>
    <property type="match status" value="1"/>
</dbReference>
<dbReference type="PANTHER" id="PTHR32039:SF7">
    <property type="entry name" value="COMPETENCE PROTEIN COMM"/>
    <property type="match status" value="1"/>
</dbReference>
<evidence type="ECO:0000256" key="1">
    <source>
        <dbReference type="ARBA" id="ARBA00006354"/>
    </source>
</evidence>
<dbReference type="SUPFAM" id="SSF52540">
    <property type="entry name" value="P-loop containing nucleoside triphosphate hydrolases"/>
    <property type="match status" value="1"/>
</dbReference>
<dbReference type="CDD" id="cd00009">
    <property type="entry name" value="AAA"/>
    <property type="match status" value="1"/>
</dbReference>
<dbReference type="InterPro" id="IPR000523">
    <property type="entry name" value="Mg_chelatse_chII-like_cat_dom"/>
</dbReference>
<dbReference type="Pfam" id="PF13335">
    <property type="entry name" value="Mg_chelatase_C"/>
    <property type="match status" value="1"/>
</dbReference>
<keyword evidence="3" id="KW-0067">ATP-binding</keyword>
<dbReference type="OrthoDB" id="9813147at2"/>
<dbReference type="AlphaFoldDB" id="A0A3N0B0Z2"/>
<protein>
    <submittedName>
        <fullName evidence="5">Magnesium chelatase</fullName>
    </submittedName>
</protein>
<feature type="domain" description="MCM C-terminal AAA(+) ATPase" evidence="4">
    <location>
        <begin position="280"/>
        <end position="378"/>
    </location>
</feature>